<evidence type="ECO:0000313" key="2">
    <source>
        <dbReference type="EMBL" id="KAG5631608.1"/>
    </source>
</evidence>
<feature type="transmembrane region" description="Helical" evidence="1">
    <location>
        <begin position="32"/>
        <end position="50"/>
    </location>
</feature>
<evidence type="ECO:0000256" key="1">
    <source>
        <dbReference type="SAM" id="Phobius"/>
    </source>
</evidence>
<keyword evidence="1" id="KW-0472">Membrane</keyword>
<reference evidence="2 3" key="1">
    <citation type="submission" date="2020-09" db="EMBL/GenBank/DDBJ databases">
        <title>De no assembly of potato wild relative species, Solanum commersonii.</title>
        <authorList>
            <person name="Cho K."/>
        </authorList>
    </citation>
    <scope>NUCLEOTIDE SEQUENCE [LARGE SCALE GENOMIC DNA]</scope>
    <source>
        <strain evidence="2">LZ3.2</strain>
        <tissue evidence="2">Leaf</tissue>
    </source>
</reference>
<dbReference type="Proteomes" id="UP000824120">
    <property type="component" value="Chromosome 1"/>
</dbReference>
<dbReference type="EMBL" id="JACXVP010000001">
    <property type="protein sequence ID" value="KAG5631608.1"/>
    <property type="molecule type" value="Genomic_DNA"/>
</dbReference>
<name>A0A9J6B4P8_SOLCO</name>
<comment type="caution">
    <text evidence="2">The sequence shown here is derived from an EMBL/GenBank/DDBJ whole genome shotgun (WGS) entry which is preliminary data.</text>
</comment>
<proteinExistence type="predicted"/>
<keyword evidence="1" id="KW-1133">Transmembrane helix</keyword>
<evidence type="ECO:0000313" key="3">
    <source>
        <dbReference type="Proteomes" id="UP000824120"/>
    </source>
</evidence>
<keyword evidence="1" id="KW-0812">Transmembrane</keyword>
<dbReference type="AlphaFoldDB" id="A0A9J6B4P8"/>
<keyword evidence="3" id="KW-1185">Reference proteome</keyword>
<gene>
    <name evidence="2" type="ORF">H5410_003325</name>
</gene>
<accession>A0A9J6B4P8</accession>
<protein>
    <submittedName>
        <fullName evidence="2">Uncharacterized protein</fullName>
    </submittedName>
</protein>
<organism evidence="2 3">
    <name type="scientific">Solanum commersonii</name>
    <name type="common">Commerson's wild potato</name>
    <name type="synonym">Commerson's nightshade</name>
    <dbReference type="NCBI Taxonomy" id="4109"/>
    <lineage>
        <taxon>Eukaryota</taxon>
        <taxon>Viridiplantae</taxon>
        <taxon>Streptophyta</taxon>
        <taxon>Embryophyta</taxon>
        <taxon>Tracheophyta</taxon>
        <taxon>Spermatophyta</taxon>
        <taxon>Magnoliopsida</taxon>
        <taxon>eudicotyledons</taxon>
        <taxon>Gunneridae</taxon>
        <taxon>Pentapetalae</taxon>
        <taxon>asterids</taxon>
        <taxon>lamiids</taxon>
        <taxon>Solanales</taxon>
        <taxon>Solanaceae</taxon>
        <taxon>Solanoideae</taxon>
        <taxon>Solaneae</taxon>
        <taxon>Solanum</taxon>
    </lineage>
</organism>
<sequence>MHNEFNQYVNDNVDSSVQITPELSSQIWTKKWLIRYWIVTSSGALTLALAKCKRRRIAKQQRMSANIQKIKE</sequence>